<feature type="transmembrane region" description="Helical" evidence="1">
    <location>
        <begin position="6"/>
        <end position="27"/>
    </location>
</feature>
<name>A0AA87C1K8_9VIBR</name>
<organism evidence="2 3">
    <name type="scientific">Vibrio coralliirubri</name>
    <dbReference type="NCBI Taxonomy" id="1516159"/>
    <lineage>
        <taxon>Bacteria</taxon>
        <taxon>Pseudomonadati</taxon>
        <taxon>Pseudomonadota</taxon>
        <taxon>Gammaproteobacteria</taxon>
        <taxon>Vibrionales</taxon>
        <taxon>Vibrionaceae</taxon>
        <taxon>Vibrio</taxon>
    </lineage>
</organism>
<evidence type="ECO:0000313" key="2">
    <source>
        <dbReference type="EMBL" id="CDT87049.1"/>
    </source>
</evidence>
<keyword evidence="1" id="KW-1133">Transmembrane helix</keyword>
<keyword evidence="1" id="KW-0812">Transmembrane</keyword>
<dbReference type="EMBL" id="CCKJ01000043">
    <property type="protein sequence ID" value="CDT87049.1"/>
    <property type="molecule type" value="Genomic_DNA"/>
</dbReference>
<gene>
    <name evidence="2" type="ORF">VCR31J2_1370086</name>
</gene>
<dbReference type="RefSeq" id="WP_050651663.1">
    <property type="nucleotide sequence ID" value="NZ_LK933985.1"/>
</dbReference>
<evidence type="ECO:0000313" key="3">
    <source>
        <dbReference type="Proteomes" id="UP000041625"/>
    </source>
</evidence>
<keyword evidence="1" id="KW-0472">Membrane</keyword>
<comment type="caution">
    <text evidence="2">The sequence shown here is derived from an EMBL/GenBank/DDBJ whole genome shotgun (WGS) entry which is preliminary data.</text>
</comment>
<reference evidence="2 3" key="1">
    <citation type="submission" date="2014-06" db="EMBL/GenBank/DDBJ databases">
        <authorList>
            <person name="Le Roux F."/>
        </authorList>
    </citation>
    <scope>NUCLEOTIDE SEQUENCE [LARGE SCALE GENOMIC DNA]</scope>
    <source>
        <strain evidence="2 3">J2-31</strain>
    </source>
</reference>
<evidence type="ECO:0000256" key="1">
    <source>
        <dbReference type="SAM" id="Phobius"/>
    </source>
</evidence>
<dbReference type="AlphaFoldDB" id="A0AA87C1K8"/>
<accession>A0AA87C1K8</accession>
<protein>
    <submittedName>
        <fullName evidence="2">Uncharacterized protein</fullName>
    </submittedName>
</protein>
<dbReference type="Proteomes" id="UP000041625">
    <property type="component" value="Unassembled WGS sequence"/>
</dbReference>
<sequence>MELTDFNSIMSIFAAIVTIAGGLYGFYKWSFNKGRRSAVDSAEKVVFEQLYSPLRSLLVNTRFSTFSSISYPYLSQRVANAWKEVITRKHLKGKIRCALAAMRNKGESMTVECDTGFPQVAITELVQKVPHLVDSELMDKLHEVEVKRSCPWEFDEQDLLQAQYRINCHIVQRYEGLAKKFT</sequence>
<proteinExistence type="predicted"/>
<keyword evidence="3" id="KW-1185">Reference proteome</keyword>